<name>A0A0F9T0U8_9ZZZZ</name>
<accession>A0A0F9T0U8</accession>
<evidence type="ECO:0000313" key="1">
    <source>
        <dbReference type="EMBL" id="KKN68377.1"/>
    </source>
</evidence>
<dbReference type="EMBL" id="LAZR01000451">
    <property type="protein sequence ID" value="KKN68377.1"/>
    <property type="molecule type" value="Genomic_DNA"/>
</dbReference>
<gene>
    <name evidence="1" type="ORF">LCGC14_0452530</name>
</gene>
<proteinExistence type="predicted"/>
<dbReference type="AlphaFoldDB" id="A0A0F9T0U8"/>
<organism evidence="1">
    <name type="scientific">marine sediment metagenome</name>
    <dbReference type="NCBI Taxonomy" id="412755"/>
    <lineage>
        <taxon>unclassified sequences</taxon>
        <taxon>metagenomes</taxon>
        <taxon>ecological metagenomes</taxon>
    </lineage>
</organism>
<reference evidence="1" key="1">
    <citation type="journal article" date="2015" name="Nature">
        <title>Complex archaea that bridge the gap between prokaryotes and eukaryotes.</title>
        <authorList>
            <person name="Spang A."/>
            <person name="Saw J.H."/>
            <person name="Jorgensen S.L."/>
            <person name="Zaremba-Niedzwiedzka K."/>
            <person name="Martijn J."/>
            <person name="Lind A.E."/>
            <person name="van Eijk R."/>
            <person name="Schleper C."/>
            <person name="Guy L."/>
            <person name="Ettema T.J."/>
        </authorList>
    </citation>
    <scope>NUCLEOTIDE SEQUENCE</scope>
</reference>
<sequence>MKLKLVGAKEKLLNALKGGVAKRDEPFEVTDEEGNSLLSQNTATQILFEEVKTKSSKIEEEKQ</sequence>
<protein>
    <submittedName>
        <fullName evidence="1">Uncharacterized protein</fullName>
    </submittedName>
</protein>
<comment type="caution">
    <text evidence="1">The sequence shown here is derived from an EMBL/GenBank/DDBJ whole genome shotgun (WGS) entry which is preliminary data.</text>
</comment>